<evidence type="ECO:0000256" key="2">
    <source>
        <dbReference type="ARBA" id="ARBA00022723"/>
    </source>
</evidence>
<dbReference type="Gene3D" id="3.40.720.10">
    <property type="entry name" value="Alkaline Phosphatase, subunit A"/>
    <property type="match status" value="1"/>
</dbReference>
<dbReference type="InterPro" id="IPR050738">
    <property type="entry name" value="Sulfatase"/>
</dbReference>
<keyword evidence="2" id="KW-0479">Metal-binding</keyword>
<name>A0ABP7NC99_9MICO</name>
<evidence type="ECO:0000259" key="5">
    <source>
        <dbReference type="Pfam" id="PF00884"/>
    </source>
</evidence>
<dbReference type="SUPFAM" id="SSF53649">
    <property type="entry name" value="Alkaline phosphatase-like"/>
    <property type="match status" value="1"/>
</dbReference>
<accession>A0ABP7NC99</accession>
<dbReference type="InterPro" id="IPR017850">
    <property type="entry name" value="Alkaline_phosphatase_core_sf"/>
</dbReference>
<dbReference type="PROSITE" id="PS00149">
    <property type="entry name" value="SULFATASE_2"/>
    <property type="match status" value="1"/>
</dbReference>
<dbReference type="Pfam" id="PF00884">
    <property type="entry name" value="Sulfatase"/>
    <property type="match status" value="1"/>
</dbReference>
<dbReference type="InterPro" id="IPR024607">
    <property type="entry name" value="Sulfatase_CS"/>
</dbReference>
<dbReference type="PANTHER" id="PTHR42693:SF33">
    <property type="entry name" value="ARYLSULFATASE"/>
    <property type="match status" value="1"/>
</dbReference>
<comment type="similarity">
    <text evidence="1">Belongs to the sulfatase family.</text>
</comment>
<proteinExistence type="inferred from homology"/>
<feature type="domain" description="Sulfatase N-terminal" evidence="5">
    <location>
        <begin position="7"/>
        <end position="417"/>
    </location>
</feature>
<dbReference type="EMBL" id="BAABCP010000001">
    <property type="protein sequence ID" value="GAA3942503.1"/>
    <property type="molecule type" value="Genomic_DNA"/>
</dbReference>
<evidence type="ECO:0000313" key="6">
    <source>
        <dbReference type="EMBL" id="GAA3942503.1"/>
    </source>
</evidence>
<sequence>MTDLNKPNVLFVVLDDLGFADLHCYGSEIRTPNIDSLADGGLRLQNFNVTAMCSPTRASLLTGRDCHEVGMGIIAEWATEHPGYQGRISRSSGLVSEILRHEGYRTMAVGKWHLMPQSDVTPVGPFDDWPLGRGFDRWFGFHGAIADEWNPELFADNHAVEEPAGGHLTEVLADRAIRMLSDHVTAGVETPFFMYLATGAVHWPHQAPQEYVDRYRGRYDCGWDEIRRQRFERQLELGIVPEGTDLPEANPGVASWDSLSDEEKRVYARMQEVYAAYVEHTDAQLGRVFDHLKAVGLMESTIVVVLSDNGASPEGGPQGAFNGRKHLVYEPEEFGVKTRNFEALGTASSYGHYPHGWAQASNTPLKWYKKDVHGGGVRAPFILHAPGLIPDSENGSVRSQYHHVSDVVPTVLELAGIEAPTNLAGIEQTPISGVSMAYCLTDPDAPERKSAQYYEMLGDRALWKEGWKAVTRHTRGDDFSADVWELYDLANDFSETHDLSGEHEALLRTMQADWLDIAEQKSVLPLDDREYERQAASIALRVRPHTRLFSTGTRLDRYHVPDVSGRRYSIGVEFADVRPDHAAPLLTIGSRFGGLALSVGPDGVLFEYLYDHEHIWELHGSLSRSDSHTLTLSHEPVGEGRGGFELTLDGAVVGVLDSVPLWPVAGLAGGMYCGRSGGSVPSTVIAPHAVFDAPGFEASISILDLEPGDAGSELRGSLAEQ</sequence>
<dbReference type="RefSeq" id="WP_344819466.1">
    <property type="nucleotide sequence ID" value="NZ_BAABCP010000001.1"/>
</dbReference>
<dbReference type="PROSITE" id="PS00523">
    <property type="entry name" value="SULFATASE_1"/>
    <property type="match status" value="1"/>
</dbReference>
<dbReference type="Proteomes" id="UP001501591">
    <property type="component" value="Unassembled WGS sequence"/>
</dbReference>
<dbReference type="CDD" id="cd16025">
    <property type="entry name" value="PAS_like"/>
    <property type="match status" value="1"/>
</dbReference>
<gene>
    <name evidence="6" type="ORF">GCM10022383_20430</name>
</gene>
<protein>
    <submittedName>
        <fullName evidence="6">Arylsulfatase</fullName>
    </submittedName>
</protein>
<dbReference type="PANTHER" id="PTHR42693">
    <property type="entry name" value="ARYLSULFATASE FAMILY MEMBER"/>
    <property type="match status" value="1"/>
</dbReference>
<organism evidence="6 7">
    <name type="scientific">Microbacterium soli</name>
    <dbReference type="NCBI Taxonomy" id="446075"/>
    <lineage>
        <taxon>Bacteria</taxon>
        <taxon>Bacillati</taxon>
        <taxon>Actinomycetota</taxon>
        <taxon>Actinomycetes</taxon>
        <taxon>Micrococcales</taxon>
        <taxon>Microbacteriaceae</taxon>
        <taxon>Microbacterium</taxon>
    </lineage>
</organism>
<reference evidence="7" key="1">
    <citation type="journal article" date="2019" name="Int. J. Syst. Evol. Microbiol.">
        <title>The Global Catalogue of Microorganisms (GCM) 10K type strain sequencing project: providing services to taxonomists for standard genome sequencing and annotation.</title>
        <authorList>
            <consortium name="The Broad Institute Genomics Platform"/>
            <consortium name="The Broad Institute Genome Sequencing Center for Infectious Disease"/>
            <person name="Wu L."/>
            <person name="Ma J."/>
        </authorList>
    </citation>
    <scope>NUCLEOTIDE SEQUENCE [LARGE SCALE GENOMIC DNA]</scope>
    <source>
        <strain evidence="7">JCM 17024</strain>
    </source>
</reference>
<dbReference type="InterPro" id="IPR000917">
    <property type="entry name" value="Sulfatase_N"/>
</dbReference>
<evidence type="ECO:0000313" key="7">
    <source>
        <dbReference type="Proteomes" id="UP001501591"/>
    </source>
</evidence>
<evidence type="ECO:0000256" key="4">
    <source>
        <dbReference type="ARBA" id="ARBA00022837"/>
    </source>
</evidence>
<evidence type="ECO:0000256" key="1">
    <source>
        <dbReference type="ARBA" id="ARBA00008779"/>
    </source>
</evidence>
<comment type="caution">
    <text evidence="6">The sequence shown here is derived from an EMBL/GenBank/DDBJ whole genome shotgun (WGS) entry which is preliminary data.</text>
</comment>
<keyword evidence="7" id="KW-1185">Reference proteome</keyword>
<keyword evidence="3" id="KW-0378">Hydrolase</keyword>
<dbReference type="Gene3D" id="3.30.1120.10">
    <property type="match status" value="1"/>
</dbReference>
<keyword evidence="4" id="KW-0106">Calcium</keyword>
<evidence type="ECO:0000256" key="3">
    <source>
        <dbReference type="ARBA" id="ARBA00022801"/>
    </source>
</evidence>